<dbReference type="Gene3D" id="3.90.550.10">
    <property type="entry name" value="Spore Coat Polysaccharide Biosynthesis Protein SpsA, Chain A"/>
    <property type="match status" value="1"/>
</dbReference>
<evidence type="ECO:0000259" key="1">
    <source>
        <dbReference type="Pfam" id="PF00535"/>
    </source>
</evidence>
<evidence type="ECO:0000313" key="5">
    <source>
        <dbReference type="EMBL" id="CAB4859808.1"/>
    </source>
</evidence>
<evidence type="ECO:0000313" key="7">
    <source>
        <dbReference type="EMBL" id="CAB5004681.1"/>
    </source>
</evidence>
<dbReference type="PANTHER" id="PTHR43685:SF2">
    <property type="entry name" value="GLYCOSYLTRANSFERASE 2-LIKE DOMAIN-CONTAINING PROTEIN"/>
    <property type="match status" value="1"/>
</dbReference>
<evidence type="ECO:0000313" key="3">
    <source>
        <dbReference type="EMBL" id="CAB4768559.1"/>
    </source>
</evidence>
<dbReference type="InterPro" id="IPR050834">
    <property type="entry name" value="Glycosyltransf_2"/>
</dbReference>
<sequence>MPQLLAPEGDRSAPLSNAPTISIVIAAFEAEKTIGATIRSVIAQSPSPLEIVVCDDGSSDDLAGALSEFGERVRLLRIEHGGEARAKNAAIEAATGEFVAIIDADDRFLPGRLAAVQRVLMERPDVDLVTTDAVIELNGRVVGRAYNTGNLFAVNSQRGAILDHNFVFGQVVVRRETMLRLGGFDPEIRYTTDWECWIRLILDGGRVGCIDAPLGVYVMHESSMSASRQAMYDGRVATLSKTLKDARLSKMERASIESRIASEMRRSSRAEMRSALIAGDKRARQIAKSVAADSAQPRRERLKAAFTVISPEIAGSRMRSHDRNYWVGVGDQRFERSTK</sequence>
<dbReference type="EMBL" id="CAFBOR010000024">
    <property type="protein sequence ID" value="CAB4979865.1"/>
    <property type="molecule type" value="Genomic_DNA"/>
</dbReference>
<dbReference type="EMBL" id="CAEZZU010000008">
    <property type="protein sequence ID" value="CAB4768559.1"/>
    <property type="molecule type" value="Genomic_DNA"/>
</dbReference>
<dbReference type="EMBL" id="CAFAAH010000066">
    <property type="protein sequence ID" value="CAB4793433.1"/>
    <property type="molecule type" value="Genomic_DNA"/>
</dbReference>
<gene>
    <name evidence="2" type="ORF">UFOPK2242_00585</name>
    <name evidence="3" type="ORF">UFOPK2925_00138</name>
    <name evidence="4" type="ORF">UFOPK2996_00634</name>
    <name evidence="5" type="ORF">UFOPK3317_00343</name>
    <name evidence="6" type="ORF">UFOPK3974_00296</name>
    <name evidence="7" type="ORF">UFOPK4071_00373</name>
</gene>
<accession>A0A6J6KWY2</accession>
<evidence type="ECO:0000313" key="6">
    <source>
        <dbReference type="EMBL" id="CAB4979865.1"/>
    </source>
</evidence>
<dbReference type="SUPFAM" id="SSF53448">
    <property type="entry name" value="Nucleotide-diphospho-sugar transferases"/>
    <property type="match status" value="1"/>
</dbReference>
<organism evidence="2">
    <name type="scientific">freshwater metagenome</name>
    <dbReference type="NCBI Taxonomy" id="449393"/>
    <lineage>
        <taxon>unclassified sequences</taxon>
        <taxon>metagenomes</taxon>
        <taxon>ecological metagenomes</taxon>
    </lineage>
</organism>
<dbReference type="AlphaFoldDB" id="A0A6J6KWY2"/>
<reference evidence="2" key="1">
    <citation type="submission" date="2020-05" db="EMBL/GenBank/DDBJ databases">
        <authorList>
            <person name="Chiriac C."/>
            <person name="Salcher M."/>
            <person name="Ghai R."/>
            <person name="Kavagutti S V."/>
        </authorList>
    </citation>
    <scope>NUCLEOTIDE SEQUENCE</scope>
</reference>
<dbReference type="Pfam" id="PF00535">
    <property type="entry name" value="Glycos_transf_2"/>
    <property type="match status" value="1"/>
</dbReference>
<dbReference type="EMBL" id="CAEZWM010000054">
    <property type="protein sequence ID" value="CAB4654300.1"/>
    <property type="molecule type" value="Genomic_DNA"/>
</dbReference>
<feature type="domain" description="Glycosyltransferase 2-like" evidence="1">
    <location>
        <begin position="22"/>
        <end position="140"/>
    </location>
</feature>
<proteinExistence type="predicted"/>
<protein>
    <submittedName>
        <fullName evidence="2">Unannotated protein</fullName>
    </submittedName>
</protein>
<evidence type="ECO:0000313" key="2">
    <source>
        <dbReference type="EMBL" id="CAB4654300.1"/>
    </source>
</evidence>
<dbReference type="PANTHER" id="PTHR43685">
    <property type="entry name" value="GLYCOSYLTRANSFERASE"/>
    <property type="match status" value="1"/>
</dbReference>
<dbReference type="InterPro" id="IPR029044">
    <property type="entry name" value="Nucleotide-diphossugar_trans"/>
</dbReference>
<dbReference type="InterPro" id="IPR001173">
    <property type="entry name" value="Glyco_trans_2-like"/>
</dbReference>
<dbReference type="EMBL" id="CAFBPF010000029">
    <property type="protein sequence ID" value="CAB5004681.1"/>
    <property type="molecule type" value="Genomic_DNA"/>
</dbReference>
<name>A0A6J6KWY2_9ZZZZ</name>
<dbReference type="EMBL" id="CAFBLK010000042">
    <property type="protein sequence ID" value="CAB4859808.1"/>
    <property type="molecule type" value="Genomic_DNA"/>
</dbReference>
<evidence type="ECO:0000313" key="4">
    <source>
        <dbReference type="EMBL" id="CAB4793433.1"/>
    </source>
</evidence>